<dbReference type="GO" id="GO:0016279">
    <property type="term" value="F:protein-lysine N-methyltransferase activity"/>
    <property type="evidence" value="ECO:0007669"/>
    <property type="project" value="UniProtKB-UniRule"/>
</dbReference>
<dbReference type="GO" id="GO:0032259">
    <property type="term" value="P:methylation"/>
    <property type="evidence" value="ECO:0007669"/>
    <property type="project" value="UniProtKB-KW"/>
</dbReference>
<dbReference type="PIRSF" id="PIRSF011771">
    <property type="entry name" value="RMS1_SET"/>
    <property type="match status" value="1"/>
</dbReference>
<evidence type="ECO:0000256" key="1">
    <source>
        <dbReference type="ARBA" id="ARBA00022603"/>
    </source>
</evidence>
<evidence type="ECO:0000313" key="7">
    <source>
        <dbReference type="Proteomes" id="UP001276659"/>
    </source>
</evidence>
<dbReference type="InterPro" id="IPR046341">
    <property type="entry name" value="SET_dom_sf"/>
</dbReference>
<dbReference type="PROSITE" id="PS50280">
    <property type="entry name" value="SET"/>
    <property type="match status" value="1"/>
</dbReference>
<reference evidence="6" key="1">
    <citation type="submission" date="2022-11" db="EMBL/GenBank/DDBJ databases">
        <title>Chromosomal genome sequence assembly and mating type (MAT) locus characterization of the leprose asexual lichenized fungus Lepraria neglecta (Nyl.) Erichsen.</title>
        <authorList>
            <person name="Allen J.L."/>
            <person name="Pfeffer B."/>
        </authorList>
    </citation>
    <scope>NUCLEOTIDE SEQUENCE</scope>
    <source>
        <strain evidence="6">Allen 5258</strain>
    </source>
</reference>
<keyword evidence="7" id="KW-1185">Reference proteome</keyword>
<name>A0AAD9Z1A9_9LECA</name>
<dbReference type="InterPro" id="IPR011383">
    <property type="entry name" value="N-lys_methylase_SETD6"/>
</dbReference>
<dbReference type="GO" id="GO:0005634">
    <property type="term" value="C:nucleus"/>
    <property type="evidence" value="ECO:0007669"/>
    <property type="project" value="UniProtKB-SubCell"/>
</dbReference>
<sequence>MTTSRGDADFQVKTTEFLQWLQQRAGTTISPKIQIADLREQHAGRGIVATEVIEEDEELFSIAHSSILTTHNSNLQTVKPAILECLDAWNSLVLVMIHEDGLGEKSTWWPYLNILPRDFDTLIYWSSDELAELQGSAVLDKIGKTDADESFKKCLLPLVQQNAEIFGHHAQAFAGTDAESALLRLAHRMATLIMAYGFDLEAGSSTSEDEDEDEADGSSQSAYELNKGMIPLADLFNADGDLNNAHLLQQENSMTMITLKSIRKGQQIFNDFGQLPRSDLLRRYGYVTDNYKRWDVVEVDIETVIKAAGEHNTLNQKEKNDRLDLTAEWEVLQDGYDITRSTANQAFEFDRALVLTITALLLNSEEFTEALEDPPEQPPPSLRMPLALVLRRIISSRQSAYRTTIAEDATLLEDADVQRRRRMAIEVRLGEKEILAKAADKVDKRIAKLGSATEQEQDTSHAKRRRF</sequence>
<dbReference type="Pfam" id="PF09273">
    <property type="entry name" value="Rubis-subs-bind"/>
    <property type="match status" value="1"/>
</dbReference>
<feature type="domain" description="SET" evidence="5">
    <location>
        <begin position="31"/>
        <end position="273"/>
    </location>
</feature>
<dbReference type="Gene3D" id="3.90.1410.10">
    <property type="entry name" value="set domain protein methyltransferase, domain 1"/>
    <property type="match status" value="1"/>
</dbReference>
<dbReference type="SUPFAM" id="SSF82199">
    <property type="entry name" value="SET domain"/>
    <property type="match status" value="1"/>
</dbReference>
<comment type="caution">
    <text evidence="6">The sequence shown here is derived from an EMBL/GenBank/DDBJ whole genome shotgun (WGS) entry which is preliminary data.</text>
</comment>
<evidence type="ECO:0000259" key="5">
    <source>
        <dbReference type="PROSITE" id="PS50280"/>
    </source>
</evidence>
<dbReference type="PANTHER" id="PTHR13271:SF34">
    <property type="entry name" value="N-LYSINE METHYLTRANSFERASE SETD6"/>
    <property type="match status" value="1"/>
</dbReference>
<accession>A0AAD9Z1A9</accession>
<organism evidence="6 7">
    <name type="scientific">Lepraria neglecta</name>
    <dbReference type="NCBI Taxonomy" id="209136"/>
    <lineage>
        <taxon>Eukaryota</taxon>
        <taxon>Fungi</taxon>
        <taxon>Dikarya</taxon>
        <taxon>Ascomycota</taxon>
        <taxon>Pezizomycotina</taxon>
        <taxon>Lecanoromycetes</taxon>
        <taxon>OSLEUM clade</taxon>
        <taxon>Lecanoromycetidae</taxon>
        <taxon>Lecanorales</taxon>
        <taxon>Lecanorineae</taxon>
        <taxon>Stereocaulaceae</taxon>
        <taxon>Lepraria</taxon>
    </lineage>
</organism>
<keyword evidence="3 4" id="KW-0949">S-adenosyl-L-methionine</keyword>
<comment type="subcellular location">
    <subcellularLocation>
        <location evidence="4">Nucleus</location>
    </subcellularLocation>
</comment>
<evidence type="ECO:0000256" key="3">
    <source>
        <dbReference type="ARBA" id="ARBA00022691"/>
    </source>
</evidence>
<dbReference type="Pfam" id="PF00856">
    <property type="entry name" value="SET"/>
    <property type="match status" value="1"/>
</dbReference>
<dbReference type="SUPFAM" id="SSF81822">
    <property type="entry name" value="RuBisCo LSMT C-terminal, substrate-binding domain"/>
    <property type="match status" value="1"/>
</dbReference>
<gene>
    <name evidence="6" type="ORF">OEA41_008778</name>
</gene>
<dbReference type="FunFam" id="3.90.1410.10:FF:000007">
    <property type="entry name" value="Ribosomal lysine N-methyltransferase 4"/>
    <property type="match status" value="1"/>
</dbReference>
<protein>
    <recommendedName>
        <fullName evidence="4">Ribosomal lysine N-methyltransferase 4</fullName>
        <ecNumber evidence="4">2.1.1.-</ecNumber>
    </recommendedName>
</protein>
<dbReference type="InterPro" id="IPR036464">
    <property type="entry name" value="Rubisco_LSMT_subst-bd_sf"/>
</dbReference>
<dbReference type="Gene3D" id="3.90.1420.10">
    <property type="entry name" value="Rubisco LSMT, substrate-binding domain"/>
    <property type="match status" value="1"/>
</dbReference>
<keyword evidence="1 4" id="KW-0489">Methyltransferase</keyword>
<dbReference type="PANTHER" id="PTHR13271">
    <property type="entry name" value="UNCHARACTERIZED PUTATIVE METHYLTRANSFERASE"/>
    <property type="match status" value="1"/>
</dbReference>
<dbReference type="EC" id="2.1.1.-" evidence="4"/>
<dbReference type="InterPro" id="IPR050600">
    <property type="entry name" value="SETD3_SETD6_MTase"/>
</dbReference>
<proteinExistence type="inferred from homology"/>
<dbReference type="AlphaFoldDB" id="A0AAD9Z1A9"/>
<dbReference type="Proteomes" id="UP001276659">
    <property type="component" value="Unassembled WGS sequence"/>
</dbReference>
<evidence type="ECO:0000256" key="2">
    <source>
        <dbReference type="ARBA" id="ARBA00022679"/>
    </source>
</evidence>
<keyword evidence="4" id="KW-0539">Nucleus</keyword>
<dbReference type="InterPro" id="IPR015353">
    <property type="entry name" value="Rubisco_LSMT_subst-bd"/>
</dbReference>
<keyword evidence="2 4" id="KW-0808">Transferase</keyword>
<evidence type="ECO:0000256" key="4">
    <source>
        <dbReference type="PIRNR" id="PIRNR011771"/>
    </source>
</evidence>
<dbReference type="EMBL" id="JASNWA010000009">
    <property type="protein sequence ID" value="KAK3169395.1"/>
    <property type="molecule type" value="Genomic_DNA"/>
</dbReference>
<comment type="similarity">
    <text evidence="4">Belongs to the class V-like SAM-binding methyltransferase superfamily. Histone-lysine methyltransferase family. SETD6 subfamily.</text>
</comment>
<evidence type="ECO:0000313" key="6">
    <source>
        <dbReference type="EMBL" id="KAK3169395.1"/>
    </source>
</evidence>
<comment type="function">
    <text evidence="4">S-adenosyl-L-methionine-dependent protein-lysine N-methyltransferase that monomethylates 60S ribosomal protein L42.</text>
</comment>
<dbReference type="InterPro" id="IPR001214">
    <property type="entry name" value="SET_dom"/>
</dbReference>